<keyword evidence="3" id="KW-0812">Transmembrane</keyword>
<evidence type="ECO:0000313" key="6">
    <source>
        <dbReference type="Proteomes" id="UP000530850"/>
    </source>
</evidence>
<dbReference type="RefSeq" id="WP_123185155.1">
    <property type="nucleotide sequence ID" value="NZ_CAOKAH010000002.1"/>
</dbReference>
<dbReference type="AlphaFoldDB" id="A0A7W5D276"/>
<reference evidence="5 6" key="1">
    <citation type="submission" date="2020-08" db="EMBL/GenBank/DDBJ databases">
        <title>Sequencing the genomes of 1000 actinobacteria strains.</title>
        <authorList>
            <person name="Klenk H.-P."/>
        </authorList>
    </citation>
    <scope>NUCLEOTIDE SEQUENCE [LARGE SCALE GENOMIC DNA]</scope>
    <source>
        <strain evidence="5 6">DSM 22242</strain>
    </source>
</reference>
<organism evidence="5 6">
    <name type="scientific">Parvibacter caecicola</name>
    <dbReference type="NCBI Taxonomy" id="747645"/>
    <lineage>
        <taxon>Bacteria</taxon>
        <taxon>Bacillati</taxon>
        <taxon>Actinomycetota</taxon>
        <taxon>Coriobacteriia</taxon>
        <taxon>Coriobacteriales</taxon>
        <taxon>Coriobacteriaceae</taxon>
        <taxon>Parvibacter</taxon>
    </lineage>
</organism>
<feature type="transmembrane region" description="Helical" evidence="3">
    <location>
        <begin position="61"/>
        <end position="81"/>
    </location>
</feature>
<keyword evidence="1" id="KW-0732">Signal</keyword>
<feature type="transmembrane region" description="Helical" evidence="3">
    <location>
        <begin position="32"/>
        <end position="49"/>
    </location>
</feature>
<dbReference type="InterPro" id="IPR031989">
    <property type="entry name" value="DUF5067"/>
</dbReference>
<dbReference type="Gene3D" id="2.60.40.1240">
    <property type="match status" value="1"/>
</dbReference>
<gene>
    <name evidence="5" type="ORF">FHR31_000923</name>
</gene>
<keyword evidence="3" id="KW-1133">Transmembrane helix</keyword>
<evidence type="ECO:0000313" key="5">
    <source>
        <dbReference type="EMBL" id="MBB3171111.1"/>
    </source>
</evidence>
<dbReference type="Proteomes" id="UP000530850">
    <property type="component" value="Unassembled WGS sequence"/>
</dbReference>
<dbReference type="EMBL" id="JACHYA010000002">
    <property type="protein sequence ID" value="MBB3171111.1"/>
    <property type="molecule type" value="Genomic_DNA"/>
</dbReference>
<dbReference type="GeneID" id="93356461"/>
<feature type="compositionally biased region" description="Low complexity" evidence="2">
    <location>
        <begin position="90"/>
        <end position="121"/>
    </location>
</feature>
<protein>
    <recommendedName>
        <fullName evidence="4">DUF5067 domain-containing protein</fullName>
    </recommendedName>
</protein>
<sequence length="237" mass="24864">MEKKPTSGLGVASLVTGIIALFSAFVPLLNLLSFPFVLLAVIFGGVGIWQTVKGTKGGKGIAIAGLVLGVLALVVTVAMYATAGSGQQTADDVPAPSQQQAAQQQSAQGEDQQPQAAQSSQESTPYEVVIGEARTVEDYQGNPAVVVSYTFTNNSDEAVSPMVAVHAKAFQNGVELDTAFLTEDAETAKAMNEVKPGASITYEDAYKLTDTASDVLVEVEELFSFSDELLAEKTFSF</sequence>
<feature type="transmembrane region" description="Helical" evidence="3">
    <location>
        <begin position="7"/>
        <end position="26"/>
    </location>
</feature>
<proteinExistence type="predicted"/>
<evidence type="ECO:0000256" key="1">
    <source>
        <dbReference type="ARBA" id="ARBA00022729"/>
    </source>
</evidence>
<comment type="caution">
    <text evidence="5">The sequence shown here is derived from an EMBL/GenBank/DDBJ whole genome shotgun (WGS) entry which is preliminary data.</text>
</comment>
<evidence type="ECO:0000256" key="3">
    <source>
        <dbReference type="SAM" id="Phobius"/>
    </source>
</evidence>
<accession>A0A7W5D276</accession>
<feature type="domain" description="DUF5067" evidence="4">
    <location>
        <begin position="105"/>
        <end position="220"/>
    </location>
</feature>
<dbReference type="Pfam" id="PF16729">
    <property type="entry name" value="DUF5067"/>
    <property type="match status" value="1"/>
</dbReference>
<feature type="region of interest" description="Disordered" evidence="2">
    <location>
        <begin position="88"/>
        <end position="124"/>
    </location>
</feature>
<evidence type="ECO:0000256" key="2">
    <source>
        <dbReference type="SAM" id="MobiDB-lite"/>
    </source>
</evidence>
<dbReference type="InterPro" id="IPR029050">
    <property type="entry name" value="Immunoprotect_excell_Ig-like"/>
</dbReference>
<keyword evidence="3" id="KW-0472">Membrane</keyword>
<name>A0A7W5D276_9ACTN</name>
<evidence type="ECO:0000259" key="4">
    <source>
        <dbReference type="Pfam" id="PF16729"/>
    </source>
</evidence>